<protein>
    <submittedName>
        <fullName evidence="1">Uncharacterized protein</fullName>
    </submittedName>
</protein>
<proteinExistence type="predicted"/>
<dbReference type="EMBL" id="BARV01012790">
    <property type="protein sequence ID" value="GAI07983.1"/>
    <property type="molecule type" value="Genomic_DNA"/>
</dbReference>
<accession>X1KMV0</accession>
<sequence length="63" mass="7299">MENVSPATRRASHYNLRLSLAAHDASPFLLVRDKLDLLCLRVHYEHARWNDGCVGETLRCRHN</sequence>
<reference evidence="1" key="1">
    <citation type="journal article" date="2014" name="Front. Microbiol.">
        <title>High frequency of phylogenetically diverse reductive dehalogenase-homologous genes in deep subseafloor sedimentary metagenomes.</title>
        <authorList>
            <person name="Kawai M."/>
            <person name="Futagami T."/>
            <person name="Toyoda A."/>
            <person name="Takaki Y."/>
            <person name="Nishi S."/>
            <person name="Hori S."/>
            <person name="Arai W."/>
            <person name="Tsubouchi T."/>
            <person name="Morono Y."/>
            <person name="Uchiyama I."/>
            <person name="Ito T."/>
            <person name="Fujiyama A."/>
            <person name="Inagaki F."/>
            <person name="Takami H."/>
        </authorList>
    </citation>
    <scope>NUCLEOTIDE SEQUENCE</scope>
    <source>
        <strain evidence="1">Expedition CK06-06</strain>
    </source>
</reference>
<dbReference type="AlphaFoldDB" id="X1KMV0"/>
<gene>
    <name evidence="1" type="ORF">S06H3_23503</name>
</gene>
<organism evidence="1">
    <name type="scientific">marine sediment metagenome</name>
    <dbReference type="NCBI Taxonomy" id="412755"/>
    <lineage>
        <taxon>unclassified sequences</taxon>
        <taxon>metagenomes</taxon>
        <taxon>ecological metagenomes</taxon>
    </lineage>
</organism>
<comment type="caution">
    <text evidence="1">The sequence shown here is derived from an EMBL/GenBank/DDBJ whole genome shotgun (WGS) entry which is preliminary data.</text>
</comment>
<name>X1KMV0_9ZZZZ</name>
<evidence type="ECO:0000313" key="1">
    <source>
        <dbReference type="EMBL" id="GAI07983.1"/>
    </source>
</evidence>